<evidence type="ECO:0000256" key="6">
    <source>
        <dbReference type="ARBA" id="ARBA00034125"/>
    </source>
</evidence>
<dbReference type="GO" id="GO:0022857">
    <property type="term" value="F:transmembrane transporter activity"/>
    <property type="evidence" value="ECO:0007669"/>
    <property type="project" value="InterPro"/>
</dbReference>
<evidence type="ECO:0000256" key="1">
    <source>
        <dbReference type="ARBA" id="ARBA00004651"/>
    </source>
</evidence>
<keyword evidence="12" id="KW-1185">Reference proteome</keyword>
<comment type="similarity">
    <text evidence="6">Belongs to the ThrE exporter (TC 2.A.79) family.</text>
</comment>
<dbReference type="Proteomes" id="UP000237923">
    <property type="component" value="Unassembled WGS sequence"/>
</dbReference>
<dbReference type="Proteomes" id="UP000239237">
    <property type="component" value="Unassembled WGS sequence"/>
</dbReference>
<evidence type="ECO:0000313" key="11">
    <source>
        <dbReference type="Proteomes" id="UP000237923"/>
    </source>
</evidence>
<comment type="subcellular location">
    <subcellularLocation>
        <location evidence="1">Cell membrane</location>
        <topology evidence="1">Multi-pass membrane protein</topology>
    </subcellularLocation>
</comment>
<protein>
    <recommendedName>
        <fullName evidence="8">Threonine/serine exporter-like N-terminal domain-containing protein</fullName>
    </recommendedName>
</protein>
<keyword evidence="3 7" id="KW-0812">Transmembrane</keyword>
<feature type="transmembrane region" description="Helical" evidence="7">
    <location>
        <begin position="108"/>
        <end position="128"/>
    </location>
</feature>
<evidence type="ECO:0000259" key="8">
    <source>
        <dbReference type="Pfam" id="PF06738"/>
    </source>
</evidence>
<dbReference type="GO" id="GO:0005886">
    <property type="term" value="C:plasma membrane"/>
    <property type="evidence" value="ECO:0007669"/>
    <property type="project" value="UniProtKB-SubCell"/>
</dbReference>
<keyword evidence="5 7" id="KW-0472">Membrane</keyword>
<evidence type="ECO:0000256" key="2">
    <source>
        <dbReference type="ARBA" id="ARBA00022475"/>
    </source>
</evidence>
<feature type="transmembrane region" description="Helical" evidence="7">
    <location>
        <begin position="134"/>
        <end position="151"/>
    </location>
</feature>
<evidence type="ECO:0000313" key="10">
    <source>
        <dbReference type="EMBL" id="SPE06746.1"/>
    </source>
</evidence>
<evidence type="ECO:0000313" key="9">
    <source>
        <dbReference type="EMBL" id="SPD91521.1"/>
    </source>
</evidence>
<feature type="transmembrane region" description="Helical" evidence="7">
    <location>
        <begin position="163"/>
        <end position="182"/>
    </location>
</feature>
<dbReference type="EMBL" id="OKQR01000001">
    <property type="protein sequence ID" value="SPD91521.1"/>
    <property type="molecule type" value="Genomic_DNA"/>
</dbReference>
<dbReference type="AlphaFoldDB" id="A0A2N9K8Z2"/>
<evidence type="ECO:0000256" key="5">
    <source>
        <dbReference type="ARBA" id="ARBA00023136"/>
    </source>
</evidence>
<name>A0A2N9K8Z2_9LACO</name>
<dbReference type="InterPro" id="IPR010619">
    <property type="entry name" value="ThrE-like_N"/>
</dbReference>
<feature type="domain" description="Threonine/serine exporter-like N-terminal" evidence="8">
    <location>
        <begin position="9"/>
        <end position="244"/>
    </location>
</feature>
<proteinExistence type="inferred from homology"/>
<dbReference type="InterPro" id="IPR050539">
    <property type="entry name" value="ThrE_Dicarb/AminoAcid_Exp"/>
</dbReference>
<sequence>MTEDETLSISLDAGVLLLSSGAESFRIEETVERIASSLNVNIICYVTLTSIMVSTTENTKTKICKSKIAGFDLQIVDVINELSRSLERGQITSNDFIKRIETIKNNRSSFSLPLKVLSAGLVAMAPSLIYNTSVISYVSMFFIGMIGYYVYQYTEKKSSAIYAPEFMGGLAIGIFCLIGQYLGLYNHYQFVALGAVMPLVPGLSITNAIREIIFGDIISGIVRSMKSLIIVSTLVAGLLVSIELVQFFY</sequence>
<evidence type="ECO:0000313" key="12">
    <source>
        <dbReference type="Proteomes" id="UP000239237"/>
    </source>
</evidence>
<dbReference type="RefSeq" id="WP_105299616.1">
    <property type="nucleotide sequence ID" value="NZ_CAURUR010000002.1"/>
</dbReference>
<evidence type="ECO:0000256" key="4">
    <source>
        <dbReference type="ARBA" id="ARBA00022989"/>
    </source>
</evidence>
<dbReference type="PANTHER" id="PTHR34390">
    <property type="entry name" value="UPF0442 PROTEIN YJJB-RELATED"/>
    <property type="match status" value="1"/>
</dbReference>
<dbReference type="PANTHER" id="PTHR34390:SF2">
    <property type="entry name" value="SUCCINATE TRANSPORTER SUBUNIT YJJP-RELATED"/>
    <property type="match status" value="1"/>
</dbReference>
<dbReference type="GO" id="GO:0015744">
    <property type="term" value="P:succinate transport"/>
    <property type="evidence" value="ECO:0007669"/>
    <property type="project" value="TreeGrafter"/>
</dbReference>
<keyword evidence="2" id="KW-1003">Cell membrane</keyword>
<organism evidence="10 11">
    <name type="scientific">Leuconostoc suionicum</name>
    <dbReference type="NCBI Taxonomy" id="1511761"/>
    <lineage>
        <taxon>Bacteria</taxon>
        <taxon>Bacillati</taxon>
        <taxon>Bacillota</taxon>
        <taxon>Bacilli</taxon>
        <taxon>Lactobacillales</taxon>
        <taxon>Lactobacillaceae</taxon>
        <taxon>Leuconostoc</taxon>
    </lineage>
</organism>
<dbReference type="Pfam" id="PF06738">
    <property type="entry name" value="ThrE"/>
    <property type="match status" value="1"/>
</dbReference>
<reference evidence="9 12" key="1">
    <citation type="submission" date="2018-02" db="EMBL/GenBank/DDBJ databases">
        <authorList>
            <person name="Rodrigo-Torres L."/>
            <person name="Arahal R. D."/>
            <person name="Lucena T."/>
        </authorList>
    </citation>
    <scope>NUCLEOTIDE SEQUENCE [LARGE SCALE GENOMIC DNA]</scope>
    <source>
        <strain evidence="9 12">CECT 8486</strain>
    </source>
</reference>
<reference evidence="10 11" key="2">
    <citation type="submission" date="2018-02" db="EMBL/GenBank/DDBJ databases">
        <authorList>
            <person name="Cohen D.B."/>
            <person name="Kent A.D."/>
        </authorList>
    </citation>
    <scope>NUCLEOTIDE SEQUENCE [LARGE SCALE GENOMIC DNA]</scope>
    <source>
        <strain evidence="10 11">CECT 9216</strain>
    </source>
</reference>
<feature type="transmembrane region" description="Helical" evidence="7">
    <location>
        <begin position="188"/>
        <end position="206"/>
    </location>
</feature>
<evidence type="ECO:0000256" key="3">
    <source>
        <dbReference type="ARBA" id="ARBA00022692"/>
    </source>
</evidence>
<accession>A0A2N9K8Z2</accession>
<evidence type="ECO:0000256" key="7">
    <source>
        <dbReference type="SAM" id="Phobius"/>
    </source>
</evidence>
<keyword evidence="4 7" id="KW-1133">Transmembrane helix</keyword>
<gene>
    <name evidence="9" type="ORF">LES8486_00501</name>
    <name evidence="10" type="ORF">LES9216_00648</name>
</gene>
<feature type="transmembrane region" description="Helical" evidence="7">
    <location>
        <begin position="227"/>
        <end position="248"/>
    </location>
</feature>
<dbReference type="EMBL" id="OKQU01000001">
    <property type="protein sequence ID" value="SPE06746.1"/>
    <property type="molecule type" value="Genomic_DNA"/>
</dbReference>